<protein>
    <submittedName>
        <fullName evidence="1">Uncharacterized protein</fullName>
    </submittedName>
</protein>
<dbReference type="EMBL" id="JADZSC010000001">
    <property type="protein sequence ID" value="MBH0229930.1"/>
    <property type="molecule type" value="Genomic_DNA"/>
</dbReference>
<organism evidence="1 2">
    <name type="scientific">Halobacillus yeomjeoni</name>
    <dbReference type="NCBI Taxonomy" id="311194"/>
    <lineage>
        <taxon>Bacteria</taxon>
        <taxon>Bacillati</taxon>
        <taxon>Bacillota</taxon>
        <taxon>Bacilli</taxon>
        <taxon>Bacillales</taxon>
        <taxon>Bacillaceae</taxon>
        <taxon>Halobacillus</taxon>
    </lineage>
</organism>
<accession>A0A931HUU0</accession>
<sequence length="89" mass="9364">MKWIAAILVCASLFIFGALYGIEKNNLKQGETPVHIVEKSEGVAATNCSPPPASEDFPWIVELAGGLGEGVAFTFNGVVLVLSEMIQAG</sequence>
<reference evidence="1 2" key="1">
    <citation type="journal article" date="2005" name="Int. J. Syst. Evol. Microbiol.">
        <title>Halobacillus yeomjeoni sp. nov., isolated from a marine solar saltern in Korea.</title>
        <authorList>
            <person name="Yoon J.H."/>
            <person name="Kang S.J."/>
            <person name="Lee C.H."/>
            <person name="Oh H.W."/>
            <person name="Oh T.K."/>
        </authorList>
    </citation>
    <scope>NUCLEOTIDE SEQUENCE [LARGE SCALE GENOMIC DNA]</scope>
    <source>
        <strain evidence="1 2">KCTC 3957</strain>
    </source>
</reference>
<evidence type="ECO:0000313" key="2">
    <source>
        <dbReference type="Proteomes" id="UP000614490"/>
    </source>
</evidence>
<dbReference type="Proteomes" id="UP000614490">
    <property type="component" value="Unassembled WGS sequence"/>
</dbReference>
<dbReference type="RefSeq" id="WP_197316510.1">
    <property type="nucleotide sequence ID" value="NZ_JADZSC010000001.1"/>
</dbReference>
<dbReference type="AlphaFoldDB" id="A0A931HUU0"/>
<evidence type="ECO:0000313" key="1">
    <source>
        <dbReference type="EMBL" id="MBH0229930.1"/>
    </source>
</evidence>
<gene>
    <name evidence="1" type="ORF">H0267_06845</name>
</gene>
<keyword evidence="2" id="KW-1185">Reference proteome</keyword>
<proteinExistence type="predicted"/>
<comment type="caution">
    <text evidence="1">The sequence shown here is derived from an EMBL/GenBank/DDBJ whole genome shotgun (WGS) entry which is preliminary data.</text>
</comment>
<name>A0A931HUU0_9BACI</name>